<dbReference type="InterPro" id="IPR050819">
    <property type="entry name" value="Tripeptidyl-peptidase_I"/>
</dbReference>
<feature type="domain" description="Peptidase S53" evidence="10">
    <location>
        <begin position="222"/>
        <end position="710"/>
    </location>
</feature>
<organism evidence="11 12">
    <name type="scientific">Paraburkholderia phytofirmans OLGA172</name>
    <dbReference type="NCBI Taxonomy" id="1417228"/>
    <lineage>
        <taxon>Bacteria</taxon>
        <taxon>Pseudomonadati</taxon>
        <taxon>Pseudomonadota</taxon>
        <taxon>Betaproteobacteria</taxon>
        <taxon>Burkholderiales</taxon>
        <taxon>Burkholderiaceae</taxon>
        <taxon>Paraburkholderia</taxon>
    </lineage>
</organism>
<evidence type="ECO:0000313" key="11">
    <source>
        <dbReference type="EMBL" id="ANB75632.1"/>
    </source>
</evidence>
<dbReference type="SMART" id="SM00944">
    <property type="entry name" value="Pro-kuma_activ"/>
    <property type="match status" value="1"/>
</dbReference>
<dbReference type="GO" id="GO:0006508">
    <property type="term" value="P:proteolysis"/>
    <property type="evidence" value="ECO:0007669"/>
    <property type="project" value="UniProtKB-KW"/>
</dbReference>
<dbReference type="InterPro" id="IPR036852">
    <property type="entry name" value="Peptidase_S8/S53_dom_sf"/>
</dbReference>
<dbReference type="EMBL" id="CP014579">
    <property type="protein sequence ID" value="ANB75632.1"/>
    <property type="molecule type" value="Genomic_DNA"/>
</dbReference>
<dbReference type="GO" id="GO:0004252">
    <property type="term" value="F:serine-type endopeptidase activity"/>
    <property type="evidence" value="ECO:0007669"/>
    <property type="project" value="UniProtKB-UniRule"/>
</dbReference>
<accession>A0A160FS13</accession>
<dbReference type="KEGG" id="buz:AYM40_25145"/>
<gene>
    <name evidence="11" type="ORF">AYM40_25145</name>
</gene>
<evidence type="ECO:0000313" key="12">
    <source>
        <dbReference type="Proteomes" id="UP000076852"/>
    </source>
</evidence>
<dbReference type="Pfam" id="PF09286">
    <property type="entry name" value="Pro-kuma_activ"/>
    <property type="match status" value="1"/>
</dbReference>
<dbReference type="SUPFAM" id="SSF54897">
    <property type="entry name" value="Protease propeptides/inhibitors"/>
    <property type="match status" value="1"/>
</dbReference>
<dbReference type="STRING" id="1804984.AYM40_25145"/>
<keyword evidence="2 8" id="KW-0645">Protease</keyword>
<dbReference type="AlphaFoldDB" id="A0A160FS13"/>
<evidence type="ECO:0000259" key="10">
    <source>
        <dbReference type="PROSITE" id="PS51695"/>
    </source>
</evidence>
<keyword evidence="6" id="KW-0106">Calcium</keyword>
<protein>
    <recommendedName>
        <fullName evidence="10">Peptidase S53 domain-containing protein</fullName>
    </recommendedName>
</protein>
<dbReference type="Proteomes" id="UP000076852">
    <property type="component" value="Chromosome 2"/>
</dbReference>
<dbReference type="CDD" id="cd11377">
    <property type="entry name" value="Pro-peptidase_S53"/>
    <property type="match status" value="1"/>
</dbReference>
<keyword evidence="7" id="KW-0865">Zymogen</keyword>
<dbReference type="GO" id="GO:0046872">
    <property type="term" value="F:metal ion binding"/>
    <property type="evidence" value="ECO:0007669"/>
    <property type="project" value="UniProtKB-KW"/>
</dbReference>
<dbReference type="GO" id="GO:0008240">
    <property type="term" value="F:tripeptidyl-peptidase activity"/>
    <property type="evidence" value="ECO:0007669"/>
    <property type="project" value="TreeGrafter"/>
</dbReference>
<dbReference type="InterPro" id="IPR015366">
    <property type="entry name" value="S53_propep"/>
</dbReference>
<name>A0A160FS13_9BURK</name>
<dbReference type="PANTHER" id="PTHR14218:SF15">
    <property type="entry name" value="TRIPEPTIDYL-PEPTIDASE 1"/>
    <property type="match status" value="1"/>
</dbReference>
<evidence type="ECO:0000256" key="9">
    <source>
        <dbReference type="SAM" id="SignalP"/>
    </source>
</evidence>
<dbReference type="InterPro" id="IPR030400">
    <property type="entry name" value="Sedolisin_dom"/>
</dbReference>
<feature type="chain" id="PRO_5007814769" description="Peptidase S53 domain-containing protein" evidence="9">
    <location>
        <begin position="29"/>
        <end position="710"/>
    </location>
</feature>
<evidence type="ECO:0000256" key="4">
    <source>
        <dbReference type="ARBA" id="ARBA00022801"/>
    </source>
</evidence>
<evidence type="ECO:0000256" key="6">
    <source>
        <dbReference type="ARBA" id="ARBA00022837"/>
    </source>
</evidence>
<feature type="signal peptide" evidence="9">
    <location>
        <begin position="1"/>
        <end position="28"/>
    </location>
</feature>
<dbReference type="SUPFAM" id="SSF52743">
    <property type="entry name" value="Subtilisin-like"/>
    <property type="match status" value="1"/>
</dbReference>
<sequence>MLKKFNSSFPVRLAILITLICAAPESMAQAARQVVTRVIDERQTVEMIANTRPEMNSENDRGRVEDALVLDHMQLLMKRPAEREAALAHFIDLLHDPKSPYFHQWLSAEQFRADFGPADADVNVVSDWLSRHGLKINGVQPNGMVIDFSGTAGQIRDTFKTEIHQVEVGGVAHLANMSNPYIPAALADAVSGIVSLNDFRPHSNFMSRPQYTYTSGSLTYHPVVPADLATIYNLNPLFKAGISGQGQTIVVIEDTDVYSAADWTTFRSTFGLSGYTSGSFTQVHPAPASGTNNCRDPGVVAGNEMEAELDAQWASAAAPSAAIVVASCKDTGTTFGGLIALQNLVNSSTPPAIVSISYGECESKNGAAANAAYNSVYQQAVARGVSVFVSAGDEGAASCDADQKNATHGIGVSGLASTPYNVAVGGTDFGDTYAGVTASYWNAANAANYGSAISYVPEIPWNDSCASGLIAKVEGYAASYGKNGFCNSATGNANFLTTASGSGGPSGCATGAPSKSGVVSGTCKGYAKPSWQSLVGNPADAVRDLPDVSLFAANGVWGHYYIFCDSDKSDGGAACAGAPSTWTGAGGTSFASPIWAGFQALVNQKAQARQGNPNTVYYALAAAEYRSGGSGNCNSSLGNGVASNCIFYGITLGDIDVNCSGTNNCYVPSGTYGVLSTSDSTYSKAYAAGIGWSFSTGIGTVNVSNLVNAW</sequence>
<dbReference type="InterPro" id="IPR023828">
    <property type="entry name" value="Peptidase_S8_Ser-AS"/>
</dbReference>
<keyword evidence="12" id="KW-1185">Reference proteome</keyword>
<evidence type="ECO:0000256" key="3">
    <source>
        <dbReference type="ARBA" id="ARBA00022723"/>
    </source>
</evidence>
<comment type="caution">
    <text evidence="8">Lacks conserved residue(s) required for the propagation of feature annotation.</text>
</comment>
<keyword evidence="5 8" id="KW-0720">Serine protease</keyword>
<evidence type="ECO:0000256" key="5">
    <source>
        <dbReference type="ARBA" id="ARBA00022825"/>
    </source>
</evidence>
<feature type="active site" description="Charge relay system" evidence="8">
    <location>
        <position position="310"/>
    </location>
</feature>
<dbReference type="OrthoDB" id="127592at2"/>
<keyword evidence="3" id="KW-0479">Metal-binding</keyword>
<evidence type="ECO:0000256" key="8">
    <source>
        <dbReference type="PROSITE-ProRule" id="PRU01032"/>
    </source>
</evidence>
<dbReference type="Gene3D" id="3.40.50.200">
    <property type="entry name" value="Peptidase S8/S53 domain"/>
    <property type="match status" value="1"/>
</dbReference>
<feature type="active site" description="Charge relay system" evidence="8">
    <location>
        <position position="306"/>
    </location>
</feature>
<dbReference type="PANTHER" id="PTHR14218">
    <property type="entry name" value="PROTEASE S8 TRIPEPTIDYL PEPTIDASE I CLN2"/>
    <property type="match status" value="1"/>
</dbReference>
<dbReference type="RefSeq" id="WP_063498915.1">
    <property type="nucleotide sequence ID" value="NZ_CP014579.1"/>
</dbReference>
<evidence type="ECO:0000256" key="1">
    <source>
        <dbReference type="ARBA" id="ARBA00001913"/>
    </source>
</evidence>
<proteinExistence type="predicted"/>
<evidence type="ECO:0000256" key="2">
    <source>
        <dbReference type="ARBA" id="ARBA00022670"/>
    </source>
</evidence>
<reference evidence="11 12" key="1">
    <citation type="journal article" date="2016" name="Gene">
        <title>PacBio SMRT assembly of a complex multi-replicon genome reveals chlorocatechol degradative operon in a region of genome plasticity.</title>
        <authorList>
            <person name="Ricker N."/>
            <person name="Shen S.Y."/>
            <person name="Goordial J."/>
            <person name="Jin S."/>
            <person name="Fulthorpe R.R."/>
        </authorList>
    </citation>
    <scope>NUCLEOTIDE SEQUENCE [LARGE SCALE GENOMIC DNA]</scope>
    <source>
        <strain evidence="11 12">OLGA172</strain>
    </source>
</reference>
<dbReference type="PROSITE" id="PS00138">
    <property type="entry name" value="SUBTILASE_SER"/>
    <property type="match status" value="1"/>
</dbReference>
<evidence type="ECO:0000256" key="7">
    <source>
        <dbReference type="ARBA" id="ARBA00023145"/>
    </source>
</evidence>
<feature type="active site" description="Charge relay system" evidence="8">
    <location>
        <position position="589"/>
    </location>
</feature>
<keyword evidence="4 8" id="KW-0378">Hydrolase</keyword>
<dbReference type="PROSITE" id="PS51695">
    <property type="entry name" value="SEDOLISIN"/>
    <property type="match status" value="1"/>
</dbReference>
<keyword evidence="9" id="KW-0732">Signal</keyword>
<comment type="cofactor">
    <cofactor evidence="1">
        <name>Ca(2+)</name>
        <dbReference type="ChEBI" id="CHEBI:29108"/>
    </cofactor>
</comment>